<dbReference type="GO" id="GO:0016829">
    <property type="term" value="F:lyase activity"/>
    <property type="evidence" value="ECO:0007669"/>
    <property type="project" value="UniProtKB-KW"/>
</dbReference>
<dbReference type="InterPro" id="IPR005493">
    <property type="entry name" value="RraA/RraA-like"/>
</dbReference>
<dbReference type="InterPro" id="IPR036704">
    <property type="entry name" value="RraA/RraA-like_sf"/>
</dbReference>
<evidence type="ECO:0000256" key="4">
    <source>
        <dbReference type="ARBA" id="ARBA00023239"/>
    </source>
</evidence>
<evidence type="ECO:0000256" key="1">
    <source>
        <dbReference type="ARBA" id="ARBA00001968"/>
    </source>
</evidence>
<dbReference type="PANTHER" id="PTHR33254">
    <property type="entry name" value="4-HYDROXY-4-METHYL-2-OXOGLUTARATE ALDOLASE 3-RELATED"/>
    <property type="match status" value="1"/>
</dbReference>
<dbReference type="GO" id="GO:0008168">
    <property type="term" value="F:methyltransferase activity"/>
    <property type="evidence" value="ECO:0007669"/>
    <property type="project" value="UniProtKB-KW"/>
</dbReference>
<dbReference type="GO" id="GO:0032259">
    <property type="term" value="P:methylation"/>
    <property type="evidence" value="ECO:0007669"/>
    <property type="project" value="UniProtKB-KW"/>
</dbReference>
<keyword evidence="3 7" id="KW-0479">Metal-binding</keyword>
<name>A0A1Y3P534_9PSED</name>
<dbReference type="Gene3D" id="3.50.30.40">
    <property type="entry name" value="Ribonuclease E inhibitor RraA/RraA-like"/>
    <property type="match status" value="1"/>
</dbReference>
<evidence type="ECO:0000313" key="8">
    <source>
        <dbReference type="EMBL" id="OUM74956.1"/>
    </source>
</evidence>
<sequence>MPIGFRVLTRQCAVTAEQVERYRNLPVANISDSMQRMTAGGAGLRPYHRGGALLGVALTVKCRPGDNLMLHYALNIAEPGDVIVVDSGGDLTNALIGELMLAFAQKKQLAGVVINGAVRDTASIAASDFPVYARGVTHRGPYKNGPGEINVPIAIDGMVIEPGDLIVGDPDGVLCVPFDQVDAVYELASARHLAEQSKLQSIAEERNDRSWVLNALLAAGCDL</sequence>
<dbReference type="CDD" id="cd16841">
    <property type="entry name" value="RraA_family"/>
    <property type="match status" value="1"/>
</dbReference>
<dbReference type="SUPFAM" id="SSF89562">
    <property type="entry name" value="RraA-like"/>
    <property type="match status" value="1"/>
</dbReference>
<protein>
    <recommendedName>
        <fullName evidence="2">Putative 4-hydroxy-4-methyl-2-oxoglutarate aldolase</fullName>
    </recommendedName>
    <alternativeName>
        <fullName evidence="5">Regulator of ribonuclease activity homolog</fullName>
    </alternativeName>
    <alternativeName>
        <fullName evidence="6">RraA-like protein</fullName>
    </alternativeName>
</protein>
<dbReference type="AlphaFoldDB" id="A0A1Y3P534"/>
<dbReference type="Pfam" id="PF03737">
    <property type="entry name" value="RraA-like"/>
    <property type="match status" value="1"/>
</dbReference>
<feature type="binding site" evidence="7">
    <location>
        <position position="120"/>
    </location>
    <ligand>
        <name>Mg(2+)</name>
        <dbReference type="ChEBI" id="CHEBI:18420"/>
    </ligand>
</feature>
<dbReference type="EMBL" id="LOHF01000003">
    <property type="protein sequence ID" value="OUM74956.1"/>
    <property type="molecule type" value="Genomic_DNA"/>
</dbReference>
<evidence type="ECO:0000256" key="3">
    <source>
        <dbReference type="ARBA" id="ARBA00022723"/>
    </source>
</evidence>
<evidence type="ECO:0000256" key="5">
    <source>
        <dbReference type="ARBA" id="ARBA00029596"/>
    </source>
</evidence>
<dbReference type="PANTHER" id="PTHR33254:SF4">
    <property type="entry name" value="4-HYDROXY-4-METHYL-2-OXOGLUTARATE ALDOLASE 3-RELATED"/>
    <property type="match status" value="1"/>
</dbReference>
<dbReference type="RefSeq" id="WP_087265198.1">
    <property type="nucleotide sequence ID" value="NZ_JBJGBV010000003.1"/>
</dbReference>
<comment type="cofactor">
    <cofactor evidence="7">
        <name>Mg(2+)</name>
        <dbReference type="ChEBI" id="CHEBI:18420"/>
    </cofactor>
</comment>
<feature type="binding site" evidence="7">
    <location>
        <begin position="97"/>
        <end position="100"/>
    </location>
    <ligand>
        <name>substrate</name>
    </ligand>
</feature>
<reference evidence="8 9" key="1">
    <citation type="journal article" date="2017" name="Syst. Appl. Microbiol.">
        <title>Pseudomonas caspiana sp. nov., a citrus pathogen in the Pseudomonas syringae phylogenetic group.</title>
        <authorList>
            <person name="Busquets A."/>
            <person name="Gomila M."/>
            <person name="Beiki F."/>
            <person name="Mulet M."/>
            <person name="Rahimian H."/>
            <person name="Garcia-Valdes E."/>
            <person name="Lalucat J."/>
        </authorList>
    </citation>
    <scope>NUCLEOTIDE SEQUENCE [LARGE SCALE GENOMIC DNA]</scope>
    <source>
        <strain evidence="8 9">FBF102</strain>
    </source>
</reference>
<gene>
    <name evidence="8" type="ORF">AUC60_06100</name>
</gene>
<feature type="binding site" evidence="7">
    <location>
        <position position="119"/>
    </location>
    <ligand>
        <name>substrate</name>
    </ligand>
</feature>
<keyword evidence="7" id="KW-0460">Magnesium</keyword>
<keyword evidence="8" id="KW-0489">Methyltransferase</keyword>
<evidence type="ECO:0000313" key="9">
    <source>
        <dbReference type="Proteomes" id="UP000195440"/>
    </source>
</evidence>
<proteinExistence type="predicted"/>
<accession>A0A1Y3P534</accession>
<comment type="caution">
    <text evidence="8">The sequence shown here is derived from an EMBL/GenBank/DDBJ whole genome shotgun (WGS) entry which is preliminary data.</text>
</comment>
<comment type="cofactor">
    <cofactor evidence="1">
        <name>a divalent metal cation</name>
        <dbReference type="ChEBI" id="CHEBI:60240"/>
    </cofactor>
</comment>
<evidence type="ECO:0000256" key="2">
    <source>
        <dbReference type="ARBA" id="ARBA00016549"/>
    </source>
</evidence>
<keyword evidence="4" id="KW-0456">Lyase</keyword>
<dbReference type="GO" id="GO:0046872">
    <property type="term" value="F:metal ion binding"/>
    <property type="evidence" value="ECO:0007669"/>
    <property type="project" value="UniProtKB-KW"/>
</dbReference>
<evidence type="ECO:0000256" key="6">
    <source>
        <dbReference type="ARBA" id="ARBA00030169"/>
    </source>
</evidence>
<keyword evidence="8" id="KW-0808">Transferase</keyword>
<keyword evidence="9" id="KW-1185">Reference proteome</keyword>
<organism evidence="8 9">
    <name type="scientific">Pseudomonas caspiana</name>
    <dbReference type="NCBI Taxonomy" id="1451454"/>
    <lineage>
        <taxon>Bacteria</taxon>
        <taxon>Pseudomonadati</taxon>
        <taxon>Pseudomonadota</taxon>
        <taxon>Gammaproteobacteria</taxon>
        <taxon>Pseudomonadales</taxon>
        <taxon>Pseudomonadaceae</taxon>
        <taxon>Pseudomonas</taxon>
    </lineage>
</organism>
<dbReference type="NCBIfam" id="NF004850">
    <property type="entry name" value="PRK06201.1"/>
    <property type="match status" value="1"/>
</dbReference>
<dbReference type="Proteomes" id="UP000195440">
    <property type="component" value="Unassembled WGS sequence"/>
</dbReference>
<evidence type="ECO:0000256" key="7">
    <source>
        <dbReference type="PIRSR" id="PIRSR605493-1"/>
    </source>
</evidence>
<dbReference type="OrthoDB" id="8717144at2"/>